<name>A0ABT4TIZ4_9ACTN</name>
<proteinExistence type="predicted"/>
<gene>
    <name evidence="1" type="ORF">O4U47_06155</name>
</gene>
<keyword evidence="2" id="KW-1185">Reference proteome</keyword>
<evidence type="ECO:0000313" key="2">
    <source>
        <dbReference type="Proteomes" id="UP001165685"/>
    </source>
</evidence>
<evidence type="ECO:0000313" key="1">
    <source>
        <dbReference type="EMBL" id="MDA2804087.1"/>
    </source>
</evidence>
<accession>A0ABT4TIZ4</accession>
<dbReference type="Proteomes" id="UP001165685">
    <property type="component" value="Unassembled WGS sequence"/>
</dbReference>
<organism evidence="1 2">
    <name type="scientific">Nocardiopsis suaedae</name>
    <dbReference type="NCBI Taxonomy" id="3018444"/>
    <lineage>
        <taxon>Bacteria</taxon>
        <taxon>Bacillati</taxon>
        <taxon>Actinomycetota</taxon>
        <taxon>Actinomycetes</taxon>
        <taxon>Streptosporangiales</taxon>
        <taxon>Nocardiopsidaceae</taxon>
        <taxon>Nocardiopsis</taxon>
    </lineage>
</organism>
<dbReference type="EMBL" id="JAQFWP010000008">
    <property type="protein sequence ID" value="MDA2804087.1"/>
    <property type="molecule type" value="Genomic_DNA"/>
</dbReference>
<comment type="caution">
    <text evidence="1">The sequence shown here is derived from an EMBL/GenBank/DDBJ whole genome shotgun (WGS) entry which is preliminary data.</text>
</comment>
<dbReference type="RefSeq" id="WP_270676593.1">
    <property type="nucleotide sequence ID" value="NZ_JAQFWP010000008.1"/>
</dbReference>
<sequence length="140" mass="16043">MPRRRPGRVHAEERVRRELRRRARRGEHDTIDGLSAKTMAQTRRVEVLDPRLHPGFTREALCLGEWSARSLSTWTVLDALRGHTVIGCGVRGCCIDPVGDRELLSVVVHALRRPQAHELRARIKRLDDLYGFTDDVFPSM</sequence>
<protein>
    <submittedName>
        <fullName evidence="1">Uncharacterized protein</fullName>
    </submittedName>
</protein>
<reference evidence="1" key="1">
    <citation type="submission" date="2023-01" db="EMBL/GenBank/DDBJ databases">
        <title>Draft genome sequence of Nocardiopsis sp. LSu2-4 isolated from halophytes.</title>
        <authorList>
            <person name="Duangmal K."/>
            <person name="Chantavorakit T."/>
        </authorList>
    </citation>
    <scope>NUCLEOTIDE SEQUENCE</scope>
    <source>
        <strain evidence="1">LSu2-4</strain>
    </source>
</reference>